<keyword evidence="9" id="KW-1185">Reference proteome</keyword>
<dbReference type="RefSeq" id="WP_134120133.1">
    <property type="nucleotide sequence ID" value="NZ_SODF01000002.1"/>
</dbReference>
<dbReference type="Proteomes" id="UP000295447">
    <property type="component" value="Unassembled WGS sequence"/>
</dbReference>
<comment type="similarity">
    <text evidence="1">Belongs to the zeta toxin family.</text>
</comment>
<evidence type="ECO:0000313" key="8">
    <source>
        <dbReference type="EMBL" id="TDW16974.1"/>
    </source>
</evidence>
<sequence>MTSPWGTGAEAADRELLDRELLDAGESARIFRELIVPDQLAGTRQEQPVVVFVGGQPGDGKATMTALVAAILRRRSCPVVLNPAAYEPYHPRFYRPIADVAPTPDQGVEADGQRWYAMAEAYVIEQRYDAIVETEFLDVDAFADSGRRFQAAGFQVEVAILAVTEVLSRLGVLERHLRGLEAYGFARLVPPGVHDAGCAGVLRAAELIDAGEWADRVAVLRPDGQLLYGNQRTADGQWQGPVRTAEAITYERDRPWTVVESRNFLETASQTARIGLAAPVQWIRDESVEGGKMVTAMARSRLHPDAVTLHIATAGQQQ</sequence>
<dbReference type="EC" id="2.7.1.176" evidence="2"/>
<dbReference type="InterPro" id="IPR027417">
    <property type="entry name" value="P-loop_NTPase"/>
</dbReference>
<evidence type="ECO:0000256" key="5">
    <source>
        <dbReference type="ARBA" id="ARBA00032897"/>
    </source>
</evidence>
<dbReference type="InterPro" id="IPR010488">
    <property type="entry name" value="Zeta_toxin_domain"/>
</dbReference>
<evidence type="ECO:0000256" key="4">
    <source>
        <dbReference type="ARBA" id="ARBA00022840"/>
    </source>
</evidence>
<feature type="domain" description="Zeta toxin" evidence="7">
    <location>
        <begin position="43"/>
        <end position="232"/>
    </location>
</feature>
<proteinExistence type="inferred from homology"/>
<dbReference type="Gene3D" id="3.40.50.300">
    <property type="entry name" value="P-loop containing nucleotide triphosphate hydrolases"/>
    <property type="match status" value="1"/>
</dbReference>
<evidence type="ECO:0000259" key="7">
    <source>
        <dbReference type="Pfam" id="PF06414"/>
    </source>
</evidence>
<gene>
    <name evidence="8" type="ORF">EV650_3535</name>
</gene>
<accession>A0A4V3G711</accession>
<dbReference type="EMBL" id="SODF01000002">
    <property type="protein sequence ID" value="TDW16974.1"/>
    <property type="molecule type" value="Genomic_DNA"/>
</dbReference>
<dbReference type="GO" id="GO:0005524">
    <property type="term" value="F:ATP binding"/>
    <property type="evidence" value="ECO:0007669"/>
    <property type="project" value="UniProtKB-KW"/>
</dbReference>
<keyword evidence="4" id="KW-0067">ATP-binding</keyword>
<comment type="catalytic activity">
    <reaction evidence="6">
        <text>UDP-N-acetyl-alpha-D-glucosamine + ATP = UDP-N-acetyl-alpha-D-glucosamine 3'-phosphate + ADP + H(+)</text>
        <dbReference type="Rhea" id="RHEA:32671"/>
        <dbReference type="ChEBI" id="CHEBI:15378"/>
        <dbReference type="ChEBI" id="CHEBI:30616"/>
        <dbReference type="ChEBI" id="CHEBI:57705"/>
        <dbReference type="ChEBI" id="CHEBI:64353"/>
        <dbReference type="ChEBI" id="CHEBI:456216"/>
        <dbReference type="EC" id="2.7.1.176"/>
    </reaction>
</comment>
<evidence type="ECO:0000256" key="1">
    <source>
        <dbReference type="ARBA" id="ARBA00009104"/>
    </source>
</evidence>
<dbReference type="Pfam" id="PF06414">
    <property type="entry name" value="Zeta_toxin"/>
    <property type="match status" value="1"/>
</dbReference>
<dbReference type="GO" id="GO:0016301">
    <property type="term" value="F:kinase activity"/>
    <property type="evidence" value="ECO:0007669"/>
    <property type="project" value="InterPro"/>
</dbReference>
<keyword evidence="3" id="KW-0547">Nucleotide-binding</keyword>
<organism evidence="8 9">
    <name type="scientific">Kribbella kalugense</name>
    <dbReference type="NCBI Taxonomy" id="2512221"/>
    <lineage>
        <taxon>Bacteria</taxon>
        <taxon>Bacillati</taxon>
        <taxon>Actinomycetota</taxon>
        <taxon>Actinomycetes</taxon>
        <taxon>Propionibacteriales</taxon>
        <taxon>Kribbellaceae</taxon>
        <taxon>Kribbella</taxon>
    </lineage>
</organism>
<name>A0A4V3G711_9ACTN</name>
<reference evidence="8 9" key="1">
    <citation type="submission" date="2019-03" db="EMBL/GenBank/DDBJ databases">
        <title>Genomic Encyclopedia of Type Strains, Phase III (KMG-III): the genomes of soil and plant-associated and newly described type strains.</title>
        <authorList>
            <person name="Whitman W."/>
        </authorList>
    </citation>
    <scope>NUCLEOTIDE SEQUENCE [LARGE SCALE GENOMIC DNA]</scope>
    <source>
        <strain evidence="8 9">VKM Ac-2570</strain>
    </source>
</reference>
<evidence type="ECO:0000313" key="9">
    <source>
        <dbReference type="Proteomes" id="UP000295447"/>
    </source>
</evidence>
<evidence type="ECO:0000256" key="3">
    <source>
        <dbReference type="ARBA" id="ARBA00022741"/>
    </source>
</evidence>
<dbReference type="OrthoDB" id="4516745at2"/>
<dbReference type="AlphaFoldDB" id="A0A4V3G711"/>
<protein>
    <recommendedName>
        <fullName evidence="5">UDP-N-acetylglucosamine kinase</fullName>
        <ecNumber evidence="2">2.7.1.176</ecNumber>
    </recommendedName>
    <alternativeName>
        <fullName evidence="5">UDP-N-acetylglucosamine kinase</fullName>
    </alternativeName>
</protein>
<evidence type="ECO:0000256" key="2">
    <source>
        <dbReference type="ARBA" id="ARBA00011963"/>
    </source>
</evidence>
<comment type="caution">
    <text evidence="8">The sequence shown here is derived from an EMBL/GenBank/DDBJ whole genome shotgun (WGS) entry which is preliminary data.</text>
</comment>
<evidence type="ECO:0000256" key="6">
    <source>
        <dbReference type="ARBA" id="ARBA00048178"/>
    </source>
</evidence>